<dbReference type="InterPro" id="IPR010291">
    <property type="entry name" value="Ion_channel_UNC-93"/>
</dbReference>
<protein>
    <submittedName>
        <fullName evidence="7">EamA domain-containing protein</fullName>
    </submittedName>
</protein>
<dbReference type="PANTHER" id="PTHR23294:SF18">
    <property type="entry name" value="UNC93-LIKE PROTEIN MFSD11"/>
    <property type="match status" value="1"/>
</dbReference>
<evidence type="ECO:0000256" key="2">
    <source>
        <dbReference type="ARBA" id="ARBA00022692"/>
    </source>
</evidence>
<accession>A0A0K0D6M4</accession>
<comment type="subcellular location">
    <subcellularLocation>
        <location evidence="1">Membrane</location>
        <topology evidence="1">Multi-pass membrane protein</topology>
    </subcellularLocation>
</comment>
<feature type="transmembrane region" description="Helical" evidence="5">
    <location>
        <begin position="91"/>
        <end position="120"/>
    </location>
</feature>
<dbReference type="WBParaSite" id="ACAC_0000571901-mRNA-1">
    <property type="protein sequence ID" value="ACAC_0000571901-mRNA-1"/>
    <property type="gene ID" value="ACAC_0000571901"/>
</dbReference>
<keyword evidence="4 5" id="KW-0472">Membrane</keyword>
<reference evidence="7" key="2">
    <citation type="submission" date="2017-02" db="UniProtKB">
        <authorList>
            <consortium name="WormBaseParasite"/>
        </authorList>
    </citation>
    <scope>IDENTIFICATION</scope>
</reference>
<name>A0A0K0D6M4_ANGCA</name>
<dbReference type="Proteomes" id="UP000035642">
    <property type="component" value="Unassembled WGS sequence"/>
</dbReference>
<dbReference type="GO" id="GO:0016020">
    <property type="term" value="C:membrane"/>
    <property type="evidence" value="ECO:0007669"/>
    <property type="project" value="UniProtKB-SubCell"/>
</dbReference>
<dbReference type="STRING" id="6313.A0A0K0D6M4"/>
<dbReference type="AlphaFoldDB" id="A0A0K0D6M4"/>
<dbReference type="InterPro" id="IPR051617">
    <property type="entry name" value="UNC-93-like_regulator"/>
</dbReference>
<feature type="transmembrane region" description="Helical" evidence="5">
    <location>
        <begin position="67"/>
        <end position="85"/>
    </location>
</feature>
<evidence type="ECO:0000313" key="6">
    <source>
        <dbReference type="Proteomes" id="UP000035642"/>
    </source>
</evidence>
<proteinExistence type="predicted"/>
<keyword evidence="6" id="KW-1185">Reference proteome</keyword>
<organism evidence="6 7">
    <name type="scientific">Angiostrongylus cantonensis</name>
    <name type="common">Rat lungworm</name>
    <dbReference type="NCBI Taxonomy" id="6313"/>
    <lineage>
        <taxon>Eukaryota</taxon>
        <taxon>Metazoa</taxon>
        <taxon>Ecdysozoa</taxon>
        <taxon>Nematoda</taxon>
        <taxon>Chromadorea</taxon>
        <taxon>Rhabditida</taxon>
        <taxon>Rhabditina</taxon>
        <taxon>Rhabditomorpha</taxon>
        <taxon>Strongyloidea</taxon>
        <taxon>Metastrongylidae</taxon>
        <taxon>Angiostrongylus</taxon>
    </lineage>
</organism>
<feature type="transmembrane region" description="Helical" evidence="5">
    <location>
        <begin position="38"/>
        <end position="60"/>
    </location>
</feature>
<keyword evidence="2 5" id="KW-0812">Transmembrane</keyword>
<reference evidence="6" key="1">
    <citation type="submission" date="2012-09" db="EMBL/GenBank/DDBJ databases">
        <authorList>
            <person name="Martin A.A."/>
        </authorList>
    </citation>
    <scope>NUCLEOTIDE SEQUENCE</scope>
</reference>
<sequence>MPTSAGVNSSTSIELLCVALLGLGQMFIMTGYDTQAVVALSQATCYAAYLTACLFAPSVLRKLSTKWTLFFGSLCFTIYQVGFLYLNKYYFYASCAVMGVGFASELLEGIHSLGIFFSVLHRPWFLFKFTLDEEVNRAELCRFVVDRVLMVAM</sequence>
<evidence type="ECO:0000313" key="7">
    <source>
        <dbReference type="WBParaSite" id="ACAC_0000571901-mRNA-1"/>
    </source>
</evidence>
<dbReference type="Pfam" id="PF05978">
    <property type="entry name" value="UNC-93"/>
    <property type="match status" value="1"/>
</dbReference>
<evidence type="ECO:0000256" key="5">
    <source>
        <dbReference type="SAM" id="Phobius"/>
    </source>
</evidence>
<evidence type="ECO:0000256" key="3">
    <source>
        <dbReference type="ARBA" id="ARBA00022989"/>
    </source>
</evidence>
<dbReference type="PANTHER" id="PTHR23294">
    <property type="entry name" value="ET TRANSLATION PRODUCT-RELATED"/>
    <property type="match status" value="1"/>
</dbReference>
<feature type="transmembrane region" description="Helical" evidence="5">
    <location>
        <begin position="12"/>
        <end position="32"/>
    </location>
</feature>
<keyword evidence="3 5" id="KW-1133">Transmembrane helix</keyword>
<evidence type="ECO:0000256" key="4">
    <source>
        <dbReference type="ARBA" id="ARBA00023136"/>
    </source>
</evidence>
<evidence type="ECO:0000256" key="1">
    <source>
        <dbReference type="ARBA" id="ARBA00004141"/>
    </source>
</evidence>